<reference evidence="12" key="1">
    <citation type="journal article" date="2017" name="bioRxiv">
        <title>Comparative analysis of the genomes of Stylophora pistillata and Acropora digitifera provides evidence for extensive differences between species of corals.</title>
        <authorList>
            <person name="Voolstra C.R."/>
            <person name="Li Y."/>
            <person name="Liew Y.J."/>
            <person name="Baumgarten S."/>
            <person name="Zoccola D."/>
            <person name="Flot J.-F."/>
            <person name="Tambutte S."/>
            <person name="Allemand D."/>
            <person name="Aranda M."/>
        </authorList>
    </citation>
    <scope>NUCLEOTIDE SEQUENCE [LARGE SCALE GENOMIC DNA]</scope>
</reference>
<dbReference type="Gene3D" id="2.10.25.10">
    <property type="entry name" value="Laminin"/>
    <property type="match status" value="2"/>
</dbReference>
<evidence type="ECO:0000313" key="12">
    <source>
        <dbReference type="Proteomes" id="UP000225706"/>
    </source>
</evidence>
<evidence type="ECO:0000256" key="8">
    <source>
        <dbReference type="ARBA" id="ARBA00023180"/>
    </source>
</evidence>
<dbReference type="Proteomes" id="UP000225706">
    <property type="component" value="Unassembled WGS sequence"/>
</dbReference>
<gene>
    <name evidence="11" type="primary">NID1</name>
    <name evidence="11" type="ORF">AWC38_SpisGene15279</name>
</gene>
<dbReference type="GO" id="GO:0005509">
    <property type="term" value="F:calcium ion binding"/>
    <property type="evidence" value="ECO:0007669"/>
    <property type="project" value="InterPro"/>
</dbReference>
<dbReference type="OrthoDB" id="5946752at2759"/>
<name>A0A2B4RVI7_STYPI</name>
<comment type="caution">
    <text evidence="9">Lacks conserved residue(s) required for the propagation of feature annotation.</text>
</comment>
<keyword evidence="6" id="KW-0106">Calcium</keyword>
<dbReference type="EMBL" id="LSMT01000324">
    <property type="protein sequence ID" value="PFX20265.1"/>
    <property type="molecule type" value="Genomic_DNA"/>
</dbReference>
<dbReference type="SUPFAM" id="SSF57184">
    <property type="entry name" value="Growth factor receptor domain"/>
    <property type="match status" value="1"/>
</dbReference>
<dbReference type="InterPro" id="IPR001881">
    <property type="entry name" value="EGF-like_Ca-bd_dom"/>
</dbReference>
<protein>
    <submittedName>
        <fullName evidence="11">Nidogen-1</fullName>
    </submittedName>
</protein>
<feature type="domain" description="EGF-like" evidence="10">
    <location>
        <begin position="153"/>
        <end position="193"/>
    </location>
</feature>
<dbReference type="CDD" id="cd00054">
    <property type="entry name" value="EGF_CA"/>
    <property type="match status" value="1"/>
</dbReference>
<keyword evidence="2" id="KW-0964">Secreted</keyword>
<evidence type="ECO:0000313" key="11">
    <source>
        <dbReference type="EMBL" id="PFX20265.1"/>
    </source>
</evidence>
<dbReference type="Pfam" id="PF12947">
    <property type="entry name" value="EGF_3"/>
    <property type="match status" value="1"/>
</dbReference>
<dbReference type="AlphaFoldDB" id="A0A2B4RVI7"/>
<dbReference type="Pfam" id="PF12662">
    <property type="entry name" value="cEGF"/>
    <property type="match status" value="1"/>
</dbReference>
<dbReference type="InterPro" id="IPR009030">
    <property type="entry name" value="Growth_fac_rcpt_cys_sf"/>
</dbReference>
<proteinExistence type="predicted"/>
<dbReference type="FunFam" id="2.10.25.10:FF:000038">
    <property type="entry name" value="Fibrillin 2"/>
    <property type="match status" value="1"/>
</dbReference>
<dbReference type="InterPro" id="IPR024731">
    <property type="entry name" value="NELL2-like_EGF"/>
</dbReference>
<dbReference type="PROSITE" id="PS50026">
    <property type="entry name" value="EGF_3"/>
    <property type="match status" value="1"/>
</dbReference>
<evidence type="ECO:0000256" key="2">
    <source>
        <dbReference type="ARBA" id="ARBA00022525"/>
    </source>
</evidence>
<evidence type="ECO:0000256" key="7">
    <source>
        <dbReference type="ARBA" id="ARBA00023157"/>
    </source>
</evidence>
<dbReference type="PANTHER" id="PTHR24039">
    <property type="entry name" value="FIBRILLIN-RELATED"/>
    <property type="match status" value="1"/>
</dbReference>
<dbReference type="SMART" id="SM00179">
    <property type="entry name" value="EGF_CA"/>
    <property type="match status" value="1"/>
</dbReference>
<sequence>MRNPKKLWKTLKHAVSTHSIPSTPSFIEMDGQEITDPLSMADAFNYQSFHQHTAGCKPGSGHSQRTDNWLKAMDKKKFVGSIFLDLSKAFYLVSMSVLQEHKNAVNMLFATILKVPTAVRVNRDILEMEGHAKESHRCKCKPGFTGDERTCKDMNECASGTQNCSADAVCNSTKGSYNCTCKPGHYGDGNICRSGGKTGFDFQETKLPTYWDTSFSNICLGMKIGNQLRFIVINKHAESLHSLIADGKKRTISLGRKKWKTLIGLQTSLQPHCNMEGFNVVGEEPHQSKSRIGITANQQNDCSSCDSRIGFGAGRLHDGSNTCGNEATREPDNGDKLIKAMGYILVQ</sequence>
<keyword evidence="5" id="KW-0677">Repeat</keyword>
<evidence type="ECO:0000256" key="6">
    <source>
        <dbReference type="ARBA" id="ARBA00022837"/>
    </source>
</evidence>
<organism evidence="11 12">
    <name type="scientific">Stylophora pistillata</name>
    <name type="common">Smooth cauliflower coral</name>
    <dbReference type="NCBI Taxonomy" id="50429"/>
    <lineage>
        <taxon>Eukaryota</taxon>
        <taxon>Metazoa</taxon>
        <taxon>Cnidaria</taxon>
        <taxon>Anthozoa</taxon>
        <taxon>Hexacorallia</taxon>
        <taxon>Scleractinia</taxon>
        <taxon>Astrocoeniina</taxon>
        <taxon>Pocilloporidae</taxon>
        <taxon>Stylophora</taxon>
    </lineage>
</organism>
<dbReference type="InterPro" id="IPR000742">
    <property type="entry name" value="EGF"/>
</dbReference>
<evidence type="ECO:0000256" key="3">
    <source>
        <dbReference type="ARBA" id="ARBA00022536"/>
    </source>
</evidence>
<comment type="caution">
    <text evidence="11">The sequence shown here is derived from an EMBL/GenBank/DDBJ whole genome shotgun (WGS) entry which is preliminary data.</text>
</comment>
<evidence type="ECO:0000256" key="9">
    <source>
        <dbReference type="PROSITE-ProRule" id="PRU00076"/>
    </source>
</evidence>
<evidence type="ECO:0000256" key="1">
    <source>
        <dbReference type="ARBA" id="ARBA00004613"/>
    </source>
</evidence>
<keyword evidence="3 9" id="KW-0245">EGF-like domain</keyword>
<dbReference type="InterPro" id="IPR026823">
    <property type="entry name" value="cEGF"/>
</dbReference>
<keyword evidence="7" id="KW-1015">Disulfide bond</keyword>
<keyword evidence="8" id="KW-0325">Glycoprotein</keyword>
<evidence type="ECO:0000259" key="10">
    <source>
        <dbReference type="PROSITE" id="PS50026"/>
    </source>
</evidence>
<keyword evidence="4" id="KW-0732">Signal</keyword>
<comment type="subcellular location">
    <subcellularLocation>
        <location evidence="1">Secreted</location>
    </subcellularLocation>
</comment>
<dbReference type="GO" id="GO:0005576">
    <property type="term" value="C:extracellular region"/>
    <property type="evidence" value="ECO:0007669"/>
    <property type="project" value="UniProtKB-SubCell"/>
</dbReference>
<dbReference type="PANTHER" id="PTHR24039:SF28">
    <property type="entry name" value="EGF-LIKE DOMAIN-CONTAINING PROTEIN"/>
    <property type="match status" value="1"/>
</dbReference>
<evidence type="ECO:0000256" key="4">
    <source>
        <dbReference type="ARBA" id="ARBA00022729"/>
    </source>
</evidence>
<accession>A0A2B4RVI7</accession>
<keyword evidence="12" id="KW-1185">Reference proteome</keyword>
<evidence type="ECO:0000256" key="5">
    <source>
        <dbReference type="ARBA" id="ARBA00022737"/>
    </source>
</evidence>
<dbReference type="STRING" id="50429.A0A2B4RVI7"/>